<feature type="domain" description="Transposase IS200-like" evidence="1">
    <location>
        <begin position="9"/>
        <end position="145"/>
    </location>
</feature>
<proteinExistence type="predicted"/>
<evidence type="ECO:0000259" key="1">
    <source>
        <dbReference type="SMART" id="SM01321"/>
    </source>
</evidence>
<protein>
    <recommendedName>
        <fullName evidence="1">Transposase IS200-like domain-containing protein</fullName>
    </recommendedName>
</protein>
<dbReference type="SMART" id="SM01321">
    <property type="entry name" value="Y1_Tnp"/>
    <property type="match status" value="1"/>
</dbReference>
<dbReference type="InterPro" id="IPR036515">
    <property type="entry name" value="Transposase_17_sf"/>
</dbReference>
<dbReference type="SUPFAM" id="SSF143422">
    <property type="entry name" value="Transposase IS200-like"/>
    <property type="match status" value="1"/>
</dbReference>
<reference evidence="3" key="1">
    <citation type="journal article" date="2019" name="Int. J. Syst. Evol. Microbiol.">
        <title>The Global Catalogue of Microorganisms (GCM) 10K type strain sequencing project: providing services to taxonomists for standard genome sequencing and annotation.</title>
        <authorList>
            <consortium name="The Broad Institute Genomics Platform"/>
            <consortium name="The Broad Institute Genome Sequencing Center for Infectious Disease"/>
            <person name="Wu L."/>
            <person name="Ma J."/>
        </authorList>
    </citation>
    <scope>NUCLEOTIDE SEQUENCE [LARGE SCALE GENOMIC DNA]</scope>
    <source>
        <strain evidence="3">CGMCC 1.10832</strain>
    </source>
</reference>
<dbReference type="InterPro" id="IPR002686">
    <property type="entry name" value="Transposase_17"/>
</dbReference>
<comment type="caution">
    <text evidence="2">The sequence shown here is derived from an EMBL/GenBank/DDBJ whole genome shotgun (WGS) entry which is preliminary data.</text>
</comment>
<name>A0ABQ1LTC5_9BACT</name>
<accession>A0ABQ1LTC5</accession>
<sequence>MGNKREPFLPDILYHVYNHGNSTDNIFRSDENFRYFLMKYNQYITPIADTFAYCLMPNHFHFAIRIKEEQDLLQVYKKKLEAAPQGFENLAGLISRTFGNFLNAYAKAYNKKYGRRGSLFLDNIKRKKVEEESYFTQLIHYIHFNPVHHGFVKDLEGWKHSSYHAFLSKKATRLKRKAALDWFGGQTEFEKFHQHQPTVDFELEI</sequence>
<dbReference type="EMBL" id="BMEC01000003">
    <property type="protein sequence ID" value="GGC28662.1"/>
    <property type="molecule type" value="Genomic_DNA"/>
</dbReference>
<dbReference type="Gene3D" id="3.30.70.1290">
    <property type="entry name" value="Transposase IS200-like"/>
    <property type="match status" value="1"/>
</dbReference>
<evidence type="ECO:0000313" key="2">
    <source>
        <dbReference type="EMBL" id="GGC28662.1"/>
    </source>
</evidence>
<dbReference type="PANTHER" id="PTHR34322:SF2">
    <property type="entry name" value="TRANSPOSASE IS200-LIKE DOMAIN-CONTAINING PROTEIN"/>
    <property type="match status" value="1"/>
</dbReference>
<dbReference type="PANTHER" id="PTHR34322">
    <property type="entry name" value="TRANSPOSASE, Y1_TNP DOMAIN-CONTAINING"/>
    <property type="match status" value="1"/>
</dbReference>
<gene>
    <name evidence="2" type="ORF">GCM10011506_12510</name>
</gene>
<dbReference type="RefSeq" id="WP_188461374.1">
    <property type="nucleotide sequence ID" value="NZ_BAABHU010000003.1"/>
</dbReference>
<dbReference type="Proteomes" id="UP000636010">
    <property type="component" value="Unassembled WGS sequence"/>
</dbReference>
<evidence type="ECO:0000313" key="3">
    <source>
        <dbReference type="Proteomes" id="UP000636010"/>
    </source>
</evidence>
<keyword evidence="3" id="KW-1185">Reference proteome</keyword>
<organism evidence="2 3">
    <name type="scientific">Marivirga lumbricoides</name>
    <dbReference type="NCBI Taxonomy" id="1046115"/>
    <lineage>
        <taxon>Bacteria</taxon>
        <taxon>Pseudomonadati</taxon>
        <taxon>Bacteroidota</taxon>
        <taxon>Cytophagia</taxon>
        <taxon>Cytophagales</taxon>
        <taxon>Marivirgaceae</taxon>
        <taxon>Marivirga</taxon>
    </lineage>
</organism>